<evidence type="ECO:0000313" key="1">
    <source>
        <dbReference type="EMBL" id="QBZ59182.1"/>
    </source>
</evidence>
<name>A0A4P7NBL3_PYROR</name>
<feature type="non-terminal residue" evidence="1">
    <location>
        <position position="72"/>
    </location>
</feature>
<gene>
    <name evidence="1" type="ORF">PoMZ_04142</name>
</gene>
<dbReference type="AlphaFoldDB" id="A0A4P7NBL3"/>
<reference evidence="1 2" key="1">
    <citation type="journal article" date="2019" name="Mol. Biol. Evol.">
        <title>Blast fungal genomes show frequent chromosomal changes, gene gains and losses, and effector gene turnover.</title>
        <authorList>
            <person name="Gomez Luciano L.B."/>
            <person name="Jason Tsai I."/>
            <person name="Chuma I."/>
            <person name="Tosa Y."/>
            <person name="Chen Y.H."/>
            <person name="Li J.Y."/>
            <person name="Li M.Y."/>
            <person name="Jade Lu M.Y."/>
            <person name="Nakayashiki H."/>
            <person name="Li W.H."/>
        </authorList>
    </citation>
    <scope>NUCLEOTIDE SEQUENCE [LARGE SCALE GENOMIC DNA]</scope>
    <source>
        <strain evidence="1">MZ5-1-6</strain>
    </source>
</reference>
<accession>A0A4P7NBL3</accession>
<sequence>MNLPTYDWSRRQNGPPSFHKFSLDPTFRYLTTQSNLSRLEYCCTAKPSRQSRSLSRWKSLLACLATNPAPCL</sequence>
<dbReference type="EMBL" id="CP034206">
    <property type="protein sequence ID" value="QBZ59182.1"/>
    <property type="molecule type" value="Genomic_DNA"/>
</dbReference>
<dbReference type="Proteomes" id="UP000294847">
    <property type="component" value="Chromosome 3"/>
</dbReference>
<organism evidence="1 2">
    <name type="scientific">Pyricularia oryzae</name>
    <name type="common">Rice blast fungus</name>
    <name type="synonym">Magnaporthe oryzae</name>
    <dbReference type="NCBI Taxonomy" id="318829"/>
    <lineage>
        <taxon>Eukaryota</taxon>
        <taxon>Fungi</taxon>
        <taxon>Dikarya</taxon>
        <taxon>Ascomycota</taxon>
        <taxon>Pezizomycotina</taxon>
        <taxon>Sordariomycetes</taxon>
        <taxon>Sordariomycetidae</taxon>
        <taxon>Magnaporthales</taxon>
        <taxon>Pyriculariaceae</taxon>
        <taxon>Pyricularia</taxon>
    </lineage>
</organism>
<protein>
    <submittedName>
        <fullName evidence="1">Uncharacterized protein</fullName>
    </submittedName>
</protein>
<proteinExistence type="predicted"/>
<evidence type="ECO:0000313" key="2">
    <source>
        <dbReference type="Proteomes" id="UP000294847"/>
    </source>
</evidence>